<dbReference type="InterPro" id="IPR003615">
    <property type="entry name" value="HNH_nuc"/>
</dbReference>
<dbReference type="OrthoDB" id="529575at2"/>
<proteinExistence type="predicted"/>
<name>A0A1A7RBG4_9GAMM</name>
<gene>
    <name evidence="2" type="ORF">A9J31_14425</name>
</gene>
<reference evidence="3" key="1">
    <citation type="submission" date="2016-06" db="EMBL/GenBank/DDBJ databases">
        <authorList>
            <person name="Radolfova-Krizova L."/>
            <person name="Nemec A."/>
        </authorList>
    </citation>
    <scope>NUCLEOTIDE SEQUENCE [LARGE SCALE GENOMIC DNA]</scope>
    <source>
        <strain evidence="3">ANC 4275</strain>
    </source>
</reference>
<comment type="caution">
    <text evidence="2">The sequence shown here is derived from an EMBL/GenBank/DDBJ whole genome shotgun (WGS) entry which is preliminary data.</text>
</comment>
<sequence>MFESLLEGFNNPSLRFFIFDSKNDHLIYGDKDFDEYHWDQARYNKPRIGDFFLYRRPQKASEVKGQFYIYGLGKIKSIQNINNVDDATQKKRDKHVIAHVEQGIRFKDPILQSDLEDFEWTFKKRGNTWEHFFQQYGMNEINQTDFIALLKMGLENQLDALDMSSVEEDIDYRVEDKRANVKIRGKDQRDFSLQVKLNYQYRCAISGITSKEFLIASHIIPWAVDWDNRKNPFNGICLSSLLDKAFDKGYITIDQQYRVVISNKAKEDKALFMYLKQYEGKKLEVPKQYLPKQDFLEWHRNRFINN</sequence>
<dbReference type="EMBL" id="LZDS01000011">
    <property type="protein sequence ID" value="OBX29276.1"/>
    <property type="molecule type" value="Genomic_DNA"/>
</dbReference>
<dbReference type="STRING" id="1443941.A9J31_14425"/>
<dbReference type="Pfam" id="PF13391">
    <property type="entry name" value="HNH_2"/>
    <property type="match status" value="1"/>
</dbReference>
<accession>A0A1A7RBG4</accession>
<evidence type="ECO:0000313" key="3">
    <source>
        <dbReference type="Proteomes" id="UP000185753"/>
    </source>
</evidence>
<evidence type="ECO:0000259" key="1">
    <source>
        <dbReference type="Pfam" id="PF13391"/>
    </source>
</evidence>
<evidence type="ECO:0000313" key="2">
    <source>
        <dbReference type="EMBL" id="OBX29276.1"/>
    </source>
</evidence>
<keyword evidence="3" id="KW-1185">Reference proteome</keyword>
<dbReference type="RefSeq" id="WP_067762835.1">
    <property type="nucleotide sequence ID" value="NZ_LZDS01000011.1"/>
</dbReference>
<dbReference type="Proteomes" id="UP000185753">
    <property type="component" value="Unassembled WGS sequence"/>
</dbReference>
<protein>
    <recommendedName>
        <fullName evidence="1">HNH nuclease domain-containing protein</fullName>
    </recommendedName>
</protein>
<dbReference type="AlphaFoldDB" id="A0A1A7RBG4"/>
<feature type="domain" description="HNH nuclease" evidence="1">
    <location>
        <begin position="203"/>
        <end position="254"/>
    </location>
</feature>
<organism evidence="2 3">
    <name type="scientific">Acinetobacter gandensis</name>
    <dbReference type="NCBI Taxonomy" id="1443941"/>
    <lineage>
        <taxon>Bacteria</taxon>
        <taxon>Pseudomonadati</taxon>
        <taxon>Pseudomonadota</taxon>
        <taxon>Gammaproteobacteria</taxon>
        <taxon>Moraxellales</taxon>
        <taxon>Moraxellaceae</taxon>
        <taxon>Acinetobacter</taxon>
    </lineage>
</organism>